<evidence type="ECO:0000313" key="2">
    <source>
        <dbReference type="EMBL" id="KAJ7369461.1"/>
    </source>
</evidence>
<dbReference type="EMBL" id="MU826945">
    <property type="protein sequence ID" value="KAJ7369461.1"/>
    <property type="molecule type" value="Genomic_DNA"/>
</dbReference>
<evidence type="ECO:0000256" key="1">
    <source>
        <dbReference type="SAM" id="MobiDB-lite"/>
    </source>
</evidence>
<feature type="region of interest" description="Disordered" evidence="1">
    <location>
        <begin position="101"/>
        <end position="121"/>
    </location>
</feature>
<protein>
    <submittedName>
        <fullName evidence="2">Uncharacterized protein</fullName>
    </submittedName>
</protein>
<keyword evidence="3" id="KW-1185">Reference proteome</keyword>
<proteinExistence type="predicted"/>
<evidence type="ECO:0000313" key="3">
    <source>
        <dbReference type="Proteomes" id="UP001163046"/>
    </source>
</evidence>
<dbReference type="Proteomes" id="UP001163046">
    <property type="component" value="Unassembled WGS sequence"/>
</dbReference>
<name>A0A9X0CND2_9CNID</name>
<feature type="region of interest" description="Disordered" evidence="1">
    <location>
        <begin position="1"/>
        <end position="21"/>
    </location>
</feature>
<dbReference type="OrthoDB" id="5957988at2759"/>
<organism evidence="2 3">
    <name type="scientific">Desmophyllum pertusum</name>
    <dbReference type="NCBI Taxonomy" id="174260"/>
    <lineage>
        <taxon>Eukaryota</taxon>
        <taxon>Metazoa</taxon>
        <taxon>Cnidaria</taxon>
        <taxon>Anthozoa</taxon>
        <taxon>Hexacorallia</taxon>
        <taxon>Scleractinia</taxon>
        <taxon>Caryophylliina</taxon>
        <taxon>Caryophylliidae</taxon>
        <taxon>Desmophyllum</taxon>
    </lineage>
</organism>
<accession>A0A9X0CND2</accession>
<sequence>MAAFKDSMVAENTKKSTSTSVRRLQSWYHEKYGEELDFDTISKQEAPQLLKHFFLEIRQTTKENKGKEYEPGTLQNLPEWFTKKSSGLSLKKLPACCPSRKRFEEERPRKQATCSSPSRSRRDREEVVFSEKLNIQCLVQDHSSRQNTTGEADEEYCLHCLPGRQVY</sequence>
<gene>
    <name evidence="2" type="ORF">OS493_038783</name>
</gene>
<reference evidence="2" key="1">
    <citation type="submission" date="2023-01" db="EMBL/GenBank/DDBJ databases">
        <title>Genome assembly of the deep-sea coral Lophelia pertusa.</title>
        <authorList>
            <person name="Herrera S."/>
            <person name="Cordes E."/>
        </authorList>
    </citation>
    <scope>NUCLEOTIDE SEQUENCE</scope>
    <source>
        <strain evidence="2">USNM1676648</strain>
        <tissue evidence="2">Polyp</tissue>
    </source>
</reference>
<comment type="caution">
    <text evidence="2">The sequence shown here is derived from an EMBL/GenBank/DDBJ whole genome shotgun (WGS) entry which is preliminary data.</text>
</comment>
<dbReference type="AlphaFoldDB" id="A0A9X0CND2"/>